<dbReference type="Proteomes" id="UP000219193">
    <property type="component" value="Unassembled WGS sequence"/>
</dbReference>
<evidence type="ECO:0000256" key="1">
    <source>
        <dbReference type="ARBA" id="ARBA00004651"/>
    </source>
</evidence>
<dbReference type="PANTHER" id="PTHR33529:SF6">
    <property type="entry name" value="YJGP_YJGQ FAMILY PERMEASE"/>
    <property type="match status" value="1"/>
</dbReference>
<feature type="transmembrane region" description="Helical" evidence="6">
    <location>
        <begin position="348"/>
        <end position="368"/>
    </location>
</feature>
<feature type="transmembrane region" description="Helical" evidence="6">
    <location>
        <begin position="375"/>
        <end position="394"/>
    </location>
</feature>
<keyword evidence="2" id="KW-1003">Cell membrane</keyword>
<dbReference type="PANTHER" id="PTHR33529">
    <property type="entry name" value="SLR0882 PROTEIN-RELATED"/>
    <property type="match status" value="1"/>
</dbReference>
<keyword evidence="4 6" id="KW-1133">Transmembrane helix</keyword>
<dbReference type="Pfam" id="PF03739">
    <property type="entry name" value="LptF_LptG"/>
    <property type="match status" value="1"/>
</dbReference>
<keyword evidence="3 6" id="KW-0812">Transmembrane</keyword>
<name>A0A285X541_9FLAO</name>
<proteinExistence type="predicted"/>
<evidence type="ECO:0000313" key="8">
    <source>
        <dbReference type="Proteomes" id="UP000219193"/>
    </source>
</evidence>
<feature type="transmembrane region" description="Helical" evidence="6">
    <location>
        <begin position="79"/>
        <end position="99"/>
    </location>
</feature>
<comment type="subcellular location">
    <subcellularLocation>
        <location evidence="1">Cell membrane</location>
        <topology evidence="1">Multi-pass membrane protein</topology>
    </subcellularLocation>
</comment>
<evidence type="ECO:0000313" key="7">
    <source>
        <dbReference type="EMBL" id="SOC80467.1"/>
    </source>
</evidence>
<gene>
    <name evidence="7" type="ORF">SAMN06296241_2017</name>
</gene>
<dbReference type="EMBL" id="OCMF01000002">
    <property type="protein sequence ID" value="SOC80467.1"/>
    <property type="molecule type" value="Genomic_DNA"/>
</dbReference>
<reference evidence="8" key="1">
    <citation type="submission" date="2017-09" db="EMBL/GenBank/DDBJ databases">
        <authorList>
            <person name="Varghese N."/>
            <person name="Submissions S."/>
        </authorList>
    </citation>
    <scope>NUCLEOTIDE SEQUENCE [LARGE SCALE GENOMIC DNA]</scope>
    <source>
        <strain evidence="8">CGMCC 1.12641</strain>
    </source>
</reference>
<keyword evidence="8" id="KW-1185">Reference proteome</keyword>
<accession>A0A285X541</accession>
<dbReference type="GO" id="GO:0043190">
    <property type="term" value="C:ATP-binding cassette (ABC) transporter complex"/>
    <property type="evidence" value="ECO:0007669"/>
    <property type="project" value="TreeGrafter"/>
</dbReference>
<evidence type="ECO:0000256" key="3">
    <source>
        <dbReference type="ARBA" id="ARBA00022692"/>
    </source>
</evidence>
<feature type="transmembrane region" description="Helical" evidence="6">
    <location>
        <begin position="406"/>
        <end position="425"/>
    </location>
</feature>
<sequence length="459" mass="51320">MFIFVLQTIWLYIGELAGKDLDLDIIFKFLLYFSPKLIPLVLPLTILLTSIMTFGSFAENYEFAAMKSAGISLQRAMRSLTFFILLVSATAFLFANNVIPASEYKSINLRKNIAQLKPAMVISEGVFNDLGQINIKVEDKSGDNGQYLHNVIIHKKNERRPGNYTVIKATEGELAGSSGSNVLSLILKDGNYYDEIMTASPRARTKKPFAKSSFDEYVINMDLSGFNDVDLDEENYSNSHNMLKISELNQTIDSFSTSYNEEIEALSRNMYNRTGLENLKREIKPQDTVFDLQEGILPIYETHQAAQIVNLALGNVNGTLSSITTKQAELIQAAKRLNKFEIALHEKYVLAFACIILFFVGAPLGAIIRKGGMGLPMVIAIMIFLAYHFIGIFAKNSAEEGQISPFLGTWLSTLIMLPLGILLTYRATTDQGLFSFSILFEPIRKVLKKAQIMGRSEKD</sequence>
<evidence type="ECO:0000256" key="2">
    <source>
        <dbReference type="ARBA" id="ARBA00022475"/>
    </source>
</evidence>
<organism evidence="7 8">
    <name type="scientific">Salinimicrobium sediminis</name>
    <dbReference type="NCBI Taxonomy" id="1343891"/>
    <lineage>
        <taxon>Bacteria</taxon>
        <taxon>Pseudomonadati</taxon>
        <taxon>Bacteroidota</taxon>
        <taxon>Flavobacteriia</taxon>
        <taxon>Flavobacteriales</taxon>
        <taxon>Flavobacteriaceae</taxon>
        <taxon>Salinimicrobium</taxon>
    </lineage>
</organism>
<keyword evidence="5 6" id="KW-0472">Membrane</keyword>
<dbReference type="AlphaFoldDB" id="A0A285X541"/>
<feature type="transmembrane region" description="Helical" evidence="6">
    <location>
        <begin position="37"/>
        <end position="58"/>
    </location>
</feature>
<evidence type="ECO:0000256" key="5">
    <source>
        <dbReference type="ARBA" id="ARBA00023136"/>
    </source>
</evidence>
<evidence type="ECO:0000256" key="6">
    <source>
        <dbReference type="SAM" id="Phobius"/>
    </source>
</evidence>
<dbReference type="InterPro" id="IPR005495">
    <property type="entry name" value="LptG/LptF_permease"/>
</dbReference>
<evidence type="ECO:0000256" key="4">
    <source>
        <dbReference type="ARBA" id="ARBA00022989"/>
    </source>
</evidence>
<protein>
    <submittedName>
        <fullName evidence="7">Lipopolysaccharide export system permease protein</fullName>
    </submittedName>
</protein>
<dbReference type="GO" id="GO:0015920">
    <property type="term" value="P:lipopolysaccharide transport"/>
    <property type="evidence" value="ECO:0007669"/>
    <property type="project" value="TreeGrafter"/>
</dbReference>